<evidence type="ECO:0000256" key="3">
    <source>
        <dbReference type="ARBA" id="ARBA00012780"/>
    </source>
</evidence>
<evidence type="ECO:0000256" key="2">
    <source>
        <dbReference type="ARBA" id="ARBA00008773"/>
    </source>
</evidence>
<evidence type="ECO:0000256" key="5">
    <source>
        <dbReference type="ARBA" id="ARBA00023295"/>
    </source>
</evidence>
<keyword evidence="7" id="KW-1185">Reference proteome</keyword>
<sequence length="139" mass="15037">MLTSGAIKSGLRISGFNPLGPLVENEATTGAGLMPIIVHLKSMVAVRFAEDETYDFTASPSLDSRAQAGKILITAIVVVGHENIPVIVAEIGWPSGGGEAGEVEANGVYVEMYIKELLMEKKTMELRLKVFFEMYKAVY</sequence>
<dbReference type="EC" id="3.2.1.39" evidence="3"/>
<organism evidence="6 7">
    <name type="scientific">Corchorus olitorius</name>
    <dbReference type="NCBI Taxonomy" id="93759"/>
    <lineage>
        <taxon>Eukaryota</taxon>
        <taxon>Viridiplantae</taxon>
        <taxon>Streptophyta</taxon>
        <taxon>Embryophyta</taxon>
        <taxon>Tracheophyta</taxon>
        <taxon>Spermatophyta</taxon>
        <taxon>Magnoliopsida</taxon>
        <taxon>eudicotyledons</taxon>
        <taxon>Gunneridae</taxon>
        <taxon>Pentapetalae</taxon>
        <taxon>rosids</taxon>
        <taxon>malvids</taxon>
        <taxon>Malvales</taxon>
        <taxon>Malvaceae</taxon>
        <taxon>Grewioideae</taxon>
        <taxon>Apeibeae</taxon>
        <taxon>Corchorus</taxon>
    </lineage>
</organism>
<evidence type="ECO:0000256" key="1">
    <source>
        <dbReference type="ARBA" id="ARBA00000382"/>
    </source>
</evidence>
<dbReference type="Gene3D" id="3.20.20.80">
    <property type="entry name" value="Glycosidases"/>
    <property type="match status" value="1"/>
</dbReference>
<dbReference type="InterPro" id="IPR017853">
    <property type="entry name" value="GH"/>
</dbReference>
<dbReference type="EMBL" id="AWUE01009544">
    <property type="protein sequence ID" value="OMP12316.1"/>
    <property type="molecule type" value="Genomic_DNA"/>
</dbReference>
<accession>A0A1R3KYZ4</accession>
<evidence type="ECO:0000313" key="6">
    <source>
        <dbReference type="EMBL" id="OMP12316.1"/>
    </source>
</evidence>
<comment type="catalytic activity">
    <reaction evidence="1">
        <text>Hydrolysis of (1-&gt;3)-beta-D-glucosidic linkages in (1-&gt;3)-beta-D-glucans.</text>
        <dbReference type="EC" id="3.2.1.39"/>
    </reaction>
</comment>
<evidence type="ECO:0000313" key="7">
    <source>
        <dbReference type="Proteomes" id="UP000187203"/>
    </source>
</evidence>
<reference evidence="7" key="1">
    <citation type="submission" date="2013-09" db="EMBL/GenBank/DDBJ databases">
        <title>Corchorus olitorius genome sequencing.</title>
        <authorList>
            <person name="Alam M."/>
            <person name="Haque M.S."/>
            <person name="Islam M.S."/>
            <person name="Emdad E.M."/>
            <person name="Islam M.M."/>
            <person name="Ahmed B."/>
            <person name="Halim A."/>
            <person name="Hossen Q.M.M."/>
            <person name="Hossain M.Z."/>
            <person name="Ahmed R."/>
            <person name="Khan M.M."/>
            <person name="Islam R."/>
            <person name="Rashid M.M."/>
            <person name="Khan S.A."/>
            <person name="Rahman M.S."/>
            <person name="Alam M."/>
            <person name="Yahiya A.S."/>
            <person name="Khan M.S."/>
            <person name="Azam M.S."/>
            <person name="Haque T."/>
            <person name="Lashkar M.Z.H."/>
            <person name="Akhand A.I."/>
            <person name="Morshed G."/>
            <person name="Roy S."/>
            <person name="Uddin K.S."/>
            <person name="Rabeya T."/>
            <person name="Hossain A.S."/>
            <person name="Chowdhury A."/>
            <person name="Snigdha A.R."/>
            <person name="Mortoza M.S."/>
            <person name="Matin S.A."/>
            <person name="Hoque S.M.E."/>
            <person name="Islam M.K."/>
            <person name="Roy D.K."/>
            <person name="Haider R."/>
            <person name="Moosa M.M."/>
            <person name="Elias S.M."/>
            <person name="Hasan A.M."/>
            <person name="Jahan S."/>
            <person name="Shafiuddin M."/>
            <person name="Mahmood N."/>
            <person name="Shommy N.S."/>
        </authorList>
    </citation>
    <scope>NUCLEOTIDE SEQUENCE [LARGE SCALE GENOMIC DNA]</scope>
    <source>
        <strain evidence="7">cv. O-4</strain>
    </source>
</reference>
<dbReference type="GO" id="GO:0005975">
    <property type="term" value="P:carbohydrate metabolic process"/>
    <property type="evidence" value="ECO:0007669"/>
    <property type="project" value="InterPro"/>
</dbReference>
<dbReference type="Proteomes" id="UP000187203">
    <property type="component" value="Unassembled WGS sequence"/>
</dbReference>
<dbReference type="InterPro" id="IPR000490">
    <property type="entry name" value="Glyco_hydro_17"/>
</dbReference>
<keyword evidence="4" id="KW-0378">Hydrolase</keyword>
<dbReference type="GO" id="GO:0042973">
    <property type="term" value="F:glucan endo-1,3-beta-D-glucosidase activity"/>
    <property type="evidence" value="ECO:0007669"/>
    <property type="project" value="UniProtKB-EC"/>
</dbReference>
<comment type="caution">
    <text evidence="6">The sequence shown here is derived from an EMBL/GenBank/DDBJ whole genome shotgun (WGS) entry which is preliminary data.</text>
</comment>
<dbReference type="PROSITE" id="PS00587">
    <property type="entry name" value="GLYCOSYL_HYDROL_F17"/>
    <property type="match status" value="1"/>
</dbReference>
<dbReference type="SUPFAM" id="SSF51445">
    <property type="entry name" value="(Trans)glycosidases"/>
    <property type="match status" value="1"/>
</dbReference>
<dbReference type="AlphaFoldDB" id="A0A1R3KYZ4"/>
<keyword evidence="5" id="KW-0326">Glycosidase</keyword>
<proteinExistence type="inferred from homology"/>
<protein>
    <recommendedName>
        <fullName evidence="3">glucan endo-1,3-beta-D-glucosidase</fullName>
        <ecNumber evidence="3">3.2.1.39</ecNumber>
    </recommendedName>
</protein>
<comment type="similarity">
    <text evidence="2">Belongs to the glycosyl hydrolase 17 family.</text>
</comment>
<gene>
    <name evidence="6" type="ORF">COLO4_03310</name>
</gene>
<name>A0A1R3KYZ4_9ROSI</name>
<dbReference type="OrthoDB" id="1536506at2759"/>
<evidence type="ECO:0000256" key="4">
    <source>
        <dbReference type="ARBA" id="ARBA00022801"/>
    </source>
</evidence>